<feature type="domain" description="E3 ubiquitin-protein ligase RNF220 middle" evidence="2">
    <location>
        <begin position="4"/>
        <end position="106"/>
    </location>
</feature>
<feature type="region of interest" description="Disordered" evidence="1">
    <location>
        <begin position="66"/>
        <end position="85"/>
    </location>
</feature>
<dbReference type="GO" id="GO:0061630">
    <property type="term" value="F:ubiquitin protein ligase activity"/>
    <property type="evidence" value="ECO:0007669"/>
    <property type="project" value="TreeGrafter"/>
</dbReference>
<comment type="caution">
    <text evidence="3">The sequence shown here is derived from an EMBL/GenBank/DDBJ whole genome shotgun (WGS) entry which is preliminary data.</text>
</comment>
<accession>A0A6L2Q9P1</accession>
<feature type="non-terminal residue" evidence="3">
    <location>
        <position position="1"/>
    </location>
</feature>
<evidence type="ECO:0000259" key="2">
    <source>
        <dbReference type="Pfam" id="PF15926"/>
    </source>
</evidence>
<dbReference type="EMBL" id="BLKM01000917">
    <property type="protein sequence ID" value="GFG39635.1"/>
    <property type="molecule type" value="Genomic_DNA"/>
</dbReference>
<feature type="compositionally biased region" description="Polar residues" evidence="1">
    <location>
        <begin position="131"/>
        <end position="149"/>
    </location>
</feature>
<sequence length="202" mass="21564">HGAAADEDENVDVEGDNEMYEEYEWAGQRRIRATTLLVGGFAATGMATSSSRPSPVEEEADLVVDGDDSATYGPPQYSEADVIMTSADGPREEKEREALREAIISPDGVIPASQNKGGSAEVEVKEEPMSLASSSQQLSDGTEPTTADDTGSVAGMSSDAQTRNQVLEALKTRIRELETETRAAGDEKFKCLICMEGILSII</sequence>
<evidence type="ECO:0000256" key="1">
    <source>
        <dbReference type="SAM" id="MobiDB-lite"/>
    </source>
</evidence>
<proteinExistence type="predicted"/>
<name>A0A6L2Q9P1_COPFO</name>
<evidence type="ECO:0000313" key="3">
    <source>
        <dbReference type="EMBL" id="GFG39635.1"/>
    </source>
</evidence>
<dbReference type="GO" id="GO:0016567">
    <property type="term" value="P:protein ubiquitination"/>
    <property type="evidence" value="ECO:0007669"/>
    <property type="project" value="TreeGrafter"/>
</dbReference>
<dbReference type="InterPro" id="IPR031824">
    <property type="entry name" value="RNF220_mid"/>
</dbReference>
<dbReference type="Pfam" id="PF15926">
    <property type="entry name" value="RNF220"/>
    <property type="match status" value="1"/>
</dbReference>
<gene>
    <name evidence="3" type="ORF">Cfor_05041</name>
</gene>
<dbReference type="InParanoid" id="A0A6L2Q9P1"/>
<protein>
    <recommendedName>
        <fullName evidence="2">E3 ubiquitin-protein ligase RNF220 middle domain-containing protein</fullName>
    </recommendedName>
</protein>
<dbReference type="Proteomes" id="UP000502823">
    <property type="component" value="Unassembled WGS sequence"/>
</dbReference>
<dbReference type="InterPro" id="IPR052443">
    <property type="entry name" value="E3_ubiq-ligase_RNF220-like"/>
</dbReference>
<dbReference type="OrthoDB" id="8195023at2759"/>
<dbReference type="PANTHER" id="PTHR13459:SF1">
    <property type="entry name" value="E3 UBIQUITIN-PROTEIN LIGASE RNF220 ISOFORM X1"/>
    <property type="match status" value="1"/>
</dbReference>
<reference evidence="4" key="1">
    <citation type="submission" date="2020-01" db="EMBL/GenBank/DDBJ databases">
        <title>Draft genome sequence of the Termite Coptotermes fromosanus.</title>
        <authorList>
            <person name="Itakura S."/>
            <person name="Yosikawa Y."/>
            <person name="Umezawa K."/>
        </authorList>
    </citation>
    <scope>NUCLEOTIDE SEQUENCE [LARGE SCALE GENOMIC DNA]</scope>
</reference>
<dbReference type="PANTHER" id="PTHR13459">
    <property type="entry name" value="E3 UBIQUITIN-PROTEIN LIGASE RNF220 ISOFORM X1"/>
    <property type="match status" value="1"/>
</dbReference>
<feature type="region of interest" description="Disordered" evidence="1">
    <location>
        <begin position="102"/>
        <end position="164"/>
    </location>
</feature>
<organism evidence="3 4">
    <name type="scientific">Coptotermes formosanus</name>
    <name type="common">Formosan subterranean termite</name>
    <dbReference type="NCBI Taxonomy" id="36987"/>
    <lineage>
        <taxon>Eukaryota</taxon>
        <taxon>Metazoa</taxon>
        <taxon>Ecdysozoa</taxon>
        <taxon>Arthropoda</taxon>
        <taxon>Hexapoda</taxon>
        <taxon>Insecta</taxon>
        <taxon>Pterygota</taxon>
        <taxon>Neoptera</taxon>
        <taxon>Polyneoptera</taxon>
        <taxon>Dictyoptera</taxon>
        <taxon>Blattodea</taxon>
        <taxon>Blattoidea</taxon>
        <taxon>Termitoidae</taxon>
        <taxon>Rhinotermitidae</taxon>
        <taxon>Coptotermes</taxon>
    </lineage>
</organism>
<keyword evidence="4" id="KW-1185">Reference proteome</keyword>
<dbReference type="AlphaFoldDB" id="A0A6L2Q9P1"/>
<evidence type="ECO:0000313" key="4">
    <source>
        <dbReference type="Proteomes" id="UP000502823"/>
    </source>
</evidence>